<dbReference type="GO" id="GO:0030979">
    <property type="term" value="P:alpha-glucan biosynthetic process"/>
    <property type="evidence" value="ECO:0007669"/>
    <property type="project" value="InterPro"/>
</dbReference>
<dbReference type="SUPFAM" id="SSF88713">
    <property type="entry name" value="Glycoside hydrolase/deacetylase"/>
    <property type="match status" value="1"/>
</dbReference>
<dbReference type="SUPFAM" id="SSF88688">
    <property type="entry name" value="Families 57/38 glycoside transferase middle domain"/>
    <property type="match status" value="1"/>
</dbReference>
<name>A0A1S2LUA8_9BACI</name>
<feature type="binding site" evidence="4">
    <location>
        <position position="235"/>
    </location>
    <ligand>
        <name>substrate</name>
    </ligand>
</feature>
<evidence type="ECO:0000313" key="10">
    <source>
        <dbReference type="EMBL" id="OIJ16099.1"/>
    </source>
</evidence>
<protein>
    <submittedName>
        <fullName evidence="10">Glycosyl transferase</fullName>
    </submittedName>
</protein>
<evidence type="ECO:0000259" key="7">
    <source>
        <dbReference type="Pfam" id="PF03065"/>
    </source>
</evidence>
<evidence type="ECO:0000256" key="3">
    <source>
        <dbReference type="PIRSR" id="PIRSR640042-1"/>
    </source>
</evidence>
<feature type="domain" description="1,4-alpha-glucan branching enzyme C-terminal" evidence="8">
    <location>
        <begin position="417"/>
        <end position="516"/>
    </location>
</feature>
<proteinExistence type="inferred from homology"/>
<comment type="similarity">
    <text evidence="1 5">Belongs to the glycosyl hydrolase 57 family.</text>
</comment>
<feature type="active site" description="Proton donor" evidence="3">
    <location>
        <position position="344"/>
    </location>
</feature>
<feature type="domain" description="Glycosyltransferase subfamily 4-like N-terminal" evidence="9">
    <location>
        <begin position="552"/>
        <end position="725"/>
    </location>
</feature>
<dbReference type="Gene3D" id="3.40.50.2000">
    <property type="entry name" value="Glycogen Phosphorylase B"/>
    <property type="match status" value="2"/>
</dbReference>
<feature type="binding site" evidence="4">
    <location>
        <position position="456"/>
    </location>
    <ligand>
        <name>substrate</name>
    </ligand>
</feature>
<dbReference type="Gene3D" id="3.20.110.10">
    <property type="entry name" value="Glycoside hydrolase 38, N terminal domain"/>
    <property type="match status" value="1"/>
</dbReference>
<keyword evidence="2 5" id="KW-0119">Carbohydrate metabolism</keyword>
<dbReference type="RefSeq" id="WP_071312024.1">
    <property type="nucleotide sequence ID" value="NZ_MLQQ01000001.1"/>
</dbReference>
<comment type="caution">
    <text evidence="10">The sequence shown here is derived from an EMBL/GenBank/DDBJ whole genome shotgun (WGS) entry which is preliminary data.</text>
</comment>
<reference evidence="10 11" key="1">
    <citation type="submission" date="2016-10" db="EMBL/GenBank/DDBJ databases">
        <title>Draft genome sequences of four alkaliphilic bacteria belonging to the Anaerobacillus genus.</title>
        <authorList>
            <person name="Bassil N.M."/>
            <person name="Lloyd J.R."/>
        </authorList>
    </citation>
    <scope>NUCLEOTIDE SEQUENCE [LARGE SCALE GENOMIC DNA]</scope>
    <source>
        <strain evidence="10 11">DSM 15340</strain>
    </source>
</reference>
<gene>
    <name evidence="10" type="ORF">BKP35_03715</name>
</gene>
<feature type="domain" description="Glycoside hydrolase family 57 N-terminal" evidence="7">
    <location>
        <begin position="8"/>
        <end position="332"/>
    </location>
</feature>
<keyword evidence="10" id="KW-0808">Transferase</keyword>
<dbReference type="InterPro" id="IPR040042">
    <property type="entry name" value="Branching_enz_MT3115-like"/>
</dbReference>
<evidence type="ECO:0000313" key="11">
    <source>
        <dbReference type="Proteomes" id="UP000180098"/>
    </source>
</evidence>
<dbReference type="OrthoDB" id="9803279at2"/>
<dbReference type="PANTHER" id="PTHR41695:SF1">
    <property type="entry name" value="1,4-ALPHA-GLUCAN BRANCHING ENZYME TK1436"/>
    <property type="match status" value="1"/>
</dbReference>
<dbReference type="InterPro" id="IPR028995">
    <property type="entry name" value="Glyco_hydro_57/38_cen_sf"/>
</dbReference>
<dbReference type="InterPro" id="IPR037090">
    <property type="entry name" value="57_glycoside_trans_central"/>
</dbReference>
<dbReference type="InterPro" id="IPR001296">
    <property type="entry name" value="Glyco_trans_1"/>
</dbReference>
<dbReference type="GO" id="GO:0003844">
    <property type="term" value="F:1,4-alpha-glucan branching enzyme activity"/>
    <property type="evidence" value="ECO:0007669"/>
    <property type="project" value="InterPro"/>
</dbReference>
<dbReference type="Proteomes" id="UP000180098">
    <property type="component" value="Unassembled WGS sequence"/>
</dbReference>
<dbReference type="InterPro" id="IPR004300">
    <property type="entry name" value="Glyco_hydro_57_N"/>
</dbReference>
<feature type="domain" description="Glycosyl transferase family 1" evidence="6">
    <location>
        <begin position="734"/>
        <end position="897"/>
    </location>
</feature>
<organism evidence="10 11">
    <name type="scientific">Anaerobacillus arseniciselenatis</name>
    <dbReference type="NCBI Taxonomy" id="85682"/>
    <lineage>
        <taxon>Bacteria</taxon>
        <taxon>Bacillati</taxon>
        <taxon>Bacillota</taxon>
        <taxon>Bacilli</taxon>
        <taxon>Bacillales</taxon>
        <taxon>Bacillaceae</taxon>
        <taxon>Anaerobacillus</taxon>
    </lineage>
</organism>
<dbReference type="InterPro" id="IPR027291">
    <property type="entry name" value="Glyco_hydro_38_N_sf"/>
</dbReference>
<dbReference type="AlphaFoldDB" id="A0A1S2LUA8"/>
<evidence type="ECO:0000259" key="8">
    <source>
        <dbReference type="Pfam" id="PF09210"/>
    </source>
</evidence>
<dbReference type="Gene3D" id="1.20.1430.10">
    <property type="entry name" value="Families 57/38 glycoside transferase, middle domain"/>
    <property type="match status" value="1"/>
</dbReference>
<dbReference type="Pfam" id="PF00534">
    <property type="entry name" value="Glycos_transf_1"/>
    <property type="match status" value="1"/>
</dbReference>
<dbReference type="InterPro" id="IPR015293">
    <property type="entry name" value="BE_C"/>
</dbReference>
<evidence type="ECO:0000259" key="9">
    <source>
        <dbReference type="Pfam" id="PF13439"/>
    </source>
</evidence>
<feature type="binding site" evidence="4">
    <location>
        <position position="252"/>
    </location>
    <ligand>
        <name>substrate</name>
    </ligand>
</feature>
<accession>A0A1S2LUA8</accession>
<evidence type="ECO:0000259" key="6">
    <source>
        <dbReference type="Pfam" id="PF00534"/>
    </source>
</evidence>
<dbReference type="CDD" id="cd03801">
    <property type="entry name" value="GT4_PimA-like"/>
    <property type="match status" value="1"/>
</dbReference>
<evidence type="ECO:0000256" key="2">
    <source>
        <dbReference type="ARBA" id="ARBA00023277"/>
    </source>
</evidence>
<sequence length="930" mass="108377">MNSGYFSLILHAHLPYVRHKDAERIEERWLFEAISETYIPLLWNLEKQRKEKMFTISFSAPLLEMLADPLMQRRYLLYLEKVESLLKKENNHVKANEEKLLVDFYTKRFKQLKHTFLLWDQNLLKGFRHFNEVGKIECICSSATHAFFPYLLTKEAVRAQAIHGIQIFKKHFGYKPRGFWLPECAFSPGIDRILFEEGVRYTFVDEHALRLADPSLGERSRNPIYSPHGLILFPRNSELTNKVWSSIDGYPGDVEYREFYRDIAYEREWEYVKPFMHSKGFRIDTGLKYNRVTGKTEEKHFYNRKNALKKVKQHSEHFIAMIKSELEKHKDQCFPPYMVVTSFDAELFGHWWFEGPEWLTQVIETGSEKFSFVTPEQFIEHHYKDLKTVNVSFNTWGRNGYGEVWLNEKNSWLYRDLHQTETEIIHCVTKYKDKSIEVNRCLKQMAREWMLASSSDWSFMIDAETTSKYAVNRIKEHLSRFEKLKLLLLKEQLSDEMLTEFENEYPFLEEIQLEVFISKNDLICSKFQRHPQLKENKKTILMLAWEYPPLIVGGLSRHVYDLSRTLVNQGHEVHVITTAAKESRNYEVLEGVHVHRVQSLQPYADEFYHWVGSLNVAFSDYVVKLADVINFDIIHAHDWLVCVAAKSIKKELNIPLVATIHATEHGRNGGIYTQLQRDISHKEWELCYVANKVIVCSDYMKTEIKKVFQLPEEKIEMIPNGVDIEMVSGEGVNWKQKYGKETDIYVFSVGRIVKEKGFQTIIDATPLILAKYPNVKFIIAGKGPMLESYQLQIKKRKLEHSVHFIGFISDELRNQILNGCDICLFPSLYEPFGIVALEGMIASKPTVVSDTGGLGEIVTHQVTGLKIYPNDVQSLATQIITCIEDEDLSKRIAKNGKLLATTKYSWDSLTKETVAVYDDTCLSKKECIGG</sequence>
<dbReference type="CDD" id="cd10792">
    <property type="entry name" value="GH57N_AmyC_like"/>
    <property type="match status" value="1"/>
</dbReference>
<dbReference type="InterPro" id="IPR028098">
    <property type="entry name" value="Glyco_trans_4-like_N"/>
</dbReference>
<feature type="active site" description="Nucleophile" evidence="3">
    <location>
        <position position="183"/>
    </location>
</feature>
<dbReference type="EMBL" id="MLQQ01000001">
    <property type="protein sequence ID" value="OIJ16099.1"/>
    <property type="molecule type" value="Genomic_DNA"/>
</dbReference>
<dbReference type="InterPro" id="IPR011330">
    <property type="entry name" value="Glyco_hydro/deAcase_b/a-brl"/>
</dbReference>
<dbReference type="PANTHER" id="PTHR41695">
    <property type="entry name" value="1,4-ALPHA-GLUCAN BRANCHING ENZYME RV3031-RELATED"/>
    <property type="match status" value="1"/>
</dbReference>
<dbReference type="SUPFAM" id="SSF53756">
    <property type="entry name" value="UDP-Glycosyltransferase/glycogen phosphorylase"/>
    <property type="match status" value="1"/>
</dbReference>
<dbReference type="Pfam" id="PF03065">
    <property type="entry name" value="Glyco_hydro_57"/>
    <property type="match status" value="1"/>
</dbReference>
<dbReference type="Pfam" id="PF09210">
    <property type="entry name" value="BE_C"/>
    <property type="match status" value="1"/>
</dbReference>
<dbReference type="Pfam" id="PF13439">
    <property type="entry name" value="Glyco_transf_4"/>
    <property type="match status" value="1"/>
</dbReference>
<evidence type="ECO:0000256" key="1">
    <source>
        <dbReference type="ARBA" id="ARBA00006821"/>
    </source>
</evidence>
<dbReference type="GO" id="GO:0005576">
    <property type="term" value="C:extracellular region"/>
    <property type="evidence" value="ECO:0007669"/>
    <property type="project" value="TreeGrafter"/>
</dbReference>
<feature type="binding site" evidence="4">
    <location>
        <position position="396"/>
    </location>
    <ligand>
        <name>substrate</name>
    </ligand>
</feature>
<evidence type="ECO:0000256" key="5">
    <source>
        <dbReference type="RuleBase" id="RU361196"/>
    </source>
</evidence>
<evidence type="ECO:0000256" key="4">
    <source>
        <dbReference type="PIRSR" id="PIRSR640042-2"/>
    </source>
</evidence>
<keyword evidence="11" id="KW-1185">Reference proteome</keyword>